<proteinExistence type="inferred from homology"/>
<dbReference type="PANTHER" id="PTHR11579:SF0">
    <property type="entry name" value="PROTEIN-L-ISOASPARTATE(D-ASPARTATE) O-METHYLTRANSFERASE"/>
    <property type="match status" value="1"/>
</dbReference>
<dbReference type="AlphaFoldDB" id="A0A849I6C5"/>
<dbReference type="GO" id="GO:0032259">
    <property type="term" value="P:methylation"/>
    <property type="evidence" value="ECO:0007669"/>
    <property type="project" value="UniProtKB-KW"/>
</dbReference>
<dbReference type="SUPFAM" id="SSF53335">
    <property type="entry name" value="S-adenosyl-L-methionine-dependent methyltransferases"/>
    <property type="match status" value="1"/>
</dbReference>
<dbReference type="EMBL" id="JABEPP010000002">
    <property type="protein sequence ID" value="NNM71875.1"/>
    <property type="molecule type" value="Genomic_DNA"/>
</dbReference>
<keyword evidence="5" id="KW-0963">Cytoplasm</keyword>
<dbReference type="Gene3D" id="3.40.50.150">
    <property type="entry name" value="Vaccinia Virus protein VP39"/>
    <property type="match status" value="1"/>
</dbReference>
<dbReference type="GO" id="GO:0005737">
    <property type="term" value="C:cytoplasm"/>
    <property type="evidence" value="ECO:0007669"/>
    <property type="project" value="UniProtKB-SubCell"/>
</dbReference>
<sequence length="281" mass="30280">MSEGRDLAAIRARYAADAMAWARRDGLENSRVEAAFAAVPRESYLTPPPWRIFSPGGGILDEETSDPARLYQDVLVVLDRAKGINNGQPSLHAAWMAEVDPRPGETVIQIGIGAGYYTAILAELVGEGGRIKAYEIETRLAELARRNLSSLPQVRVHAVSAVGAELPQADVVYVSAGAAAPDPAWLRCLEPGGRLVMPWQPSPFEGRTLLVRRQPGGLAVRTHGSVAFVGCIGAEARDVRARGKPAQPLVETRSVWLAAEHPPDDTATALYGEVWFSSRDV</sequence>
<dbReference type="InterPro" id="IPR029063">
    <property type="entry name" value="SAM-dependent_MTases_sf"/>
</dbReference>
<evidence type="ECO:0000256" key="8">
    <source>
        <dbReference type="ARBA" id="ARBA00022691"/>
    </source>
</evidence>
<comment type="similarity">
    <text evidence="2">Belongs to the methyltransferase superfamily. L-isoaspartyl/D-aspartyl protein methyltransferase family.</text>
</comment>
<dbReference type="EC" id="2.1.1.77" evidence="3"/>
<dbReference type="InterPro" id="IPR000682">
    <property type="entry name" value="PCMT"/>
</dbReference>
<keyword evidence="6 12" id="KW-0489">Methyltransferase</keyword>
<dbReference type="PANTHER" id="PTHR11579">
    <property type="entry name" value="PROTEIN-L-ISOASPARTATE O-METHYLTRANSFERASE"/>
    <property type="match status" value="1"/>
</dbReference>
<accession>A0A849I6C5</accession>
<evidence type="ECO:0000256" key="1">
    <source>
        <dbReference type="ARBA" id="ARBA00004496"/>
    </source>
</evidence>
<keyword evidence="13" id="KW-1185">Reference proteome</keyword>
<evidence type="ECO:0000256" key="4">
    <source>
        <dbReference type="ARBA" id="ARBA00013346"/>
    </source>
</evidence>
<comment type="caution">
    <text evidence="12">The sequence shown here is derived from an EMBL/GenBank/DDBJ whole genome shotgun (WGS) entry which is preliminary data.</text>
</comment>
<evidence type="ECO:0000256" key="11">
    <source>
        <dbReference type="ARBA" id="ARBA00031350"/>
    </source>
</evidence>
<dbReference type="Proteomes" id="UP000564885">
    <property type="component" value="Unassembled WGS sequence"/>
</dbReference>
<evidence type="ECO:0000313" key="12">
    <source>
        <dbReference type="EMBL" id="NNM71875.1"/>
    </source>
</evidence>
<evidence type="ECO:0000256" key="10">
    <source>
        <dbReference type="ARBA" id="ARBA00031323"/>
    </source>
</evidence>
<dbReference type="GO" id="GO:0004719">
    <property type="term" value="F:protein-L-isoaspartate (D-aspartate) O-methyltransferase activity"/>
    <property type="evidence" value="ECO:0007669"/>
    <property type="project" value="UniProtKB-EC"/>
</dbReference>
<organism evidence="12 13">
    <name type="scientific">Enterovirga aerilata</name>
    <dbReference type="NCBI Taxonomy" id="2730920"/>
    <lineage>
        <taxon>Bacteria</taxon>
        <taxon>Pseudomonadati</taxon>
        <taxon>Pseudomonadota</taxon>
        <taxon>Alphaproteobacteria</taxon>
        <taxon>Hyphomicrobiales</taxon>
        <taxon>Methylobacteriaceae</taxon>
        <taxon>Enterovirga</taxon>
    </lineage>
</organism>
<evidence type="ECO:0000256" key="5">
    <source>
        <dbReference type="ARBA" id="ARBA00022490"/>
    </source>
</evidence>
<gene>
    <name evidence="12" type="ORF">HJG44_05620</name>
</gene>
<evidence type="ECO:0000256" key="2">
    <source>
        <dbReference type="ARBA" id="ARBA00005369"/>
    </source>
</evidence>
<evidence type="ECO:0000256" key="3">
    <source>
        <dbReference type="ARBA" id="ARBA00011890"/>
    </source>
</evidence>
<evidence type="ECO:0000313" key="13">
    <source>
        <dbReference type="Proteomes" id="UP000564885"/>
    </source>
</evidence>
<reference evidence="12 13" key="1">
    <citation type="submission" date="2020-04" db="EMBL/GenBank/DDBJ databases">
        <title>Enterovirga sp. isolate from soil.</title>
        <authorList>
            <person name="Chea S."/>
            <person name="Kim D.-U."/>
        </authorList>
    </citation>
    <scope>NUCLEOTIDE SEQUENCE [LARGE SCALE GENOMIC DNA]</scope>
    <source>
        <strain evidence="12 13">DB1703</strain>
    </source>
</reference>
<protein>
    <recommendedName>
        <fullName evidence="4">Protein-L-isoaspartate O-methyltransferase</fullName>
        <ecNumber evidence="3">2.1.1.77</ecNumber>
    </recommendedName>
    <alternativeName>
        <fullName evidence="11">L-isoaspartyl protein carboxyl methyltransferase</fullName>
    </alternativeName>
    <alternativeName>
        <fullName evidence="9">Protein L-isoaspartyl methyltransferase</fullName>
    </alternativeName>
    <alternativeName>
        <fullName evidence="10">Protein-beta-aspartate methyltransferase</fullName>
    </alternativeName>
</protein>
<dbReference type="RefSeq" id="WP_171217405.1">
    <property type="nucleotide sequence ID" value="NZ_JABEPP010000002.1"/>
</dbReference>
<evidence type="ECO:0000256" key="7">
    <source>
        <dbReference type="ARBA" id="ARBA00022679"/>
    </source>
</evidence>
<name>A0A849I6C5_9HYPH</name>
<keyword evidence="8" id="KW-0949">S-adenosyl-L-methionine</keyword>
<evidence type="ECO:0000256" key="6">
    <source>
        <dbReference type="ARBA" id="ARBA00022603"/>
    </source>
</evidence>
<evidence type="ECO:0000256" key="9">
    <source>
        <dbReference type="ARBA" id="ARBA00030757"/>
    </source>
</evidence>
<comment type="subcellular location">
    <subcellularLocation>
        <location evidence="1">Cytoplasm</location>
    </subcellularLocation>
</comment>
<keyword evidence="7 12" id="KW-0808">Transferase</keyword>
<dbReference type="Pfam" id="PF01135">
    <property type="entry name" value="PCMT"/>
    <property type="match status" value="1"/>
</dbReference>